<dbReference type="GO" id="GO:0004356">
    <property type="term" value="F:glutamine synthetase activity"/>
    <property type="evidence" value="ECO:0007669"/>
    <property type="project" value="InterPro"/>
</dbReference>
<dbReference type="InterPro" id="IPR014746">
    <property type="entry name" value="Gln_synth/guanido_kin_cat_dom"/>
</dbReference>
<dbReference type="Gene3D" id="3.30.590.10">
    <property type="entry name" value="Glutamine synthetase/guanido kinase, catalytic domain"/>
    <property type="match status" value="1"/>
</dbReference>
<comment type="similarity">
    <text evidence="4 5">Belongs to the glutamine synthetase family.</text>
</comment>
<dbReference type="PROSITE" id="PS00181">
    <property type="entry name" value="GLNA_ATP"/>
    <property type="match status" value="1"/>
</dbReference>
<reference evidence="7 8" key="1">
    <citation type="journal article" date="2015" name="Appl. Environ. Microbiol.">
        <title>Nanoarchaeota, Their Sulfolobales Host, and Nanoarchaeota Virus Distribution across Yellowstone National Park Hot Springs.</title>
        <authorList>
            <person name="Munson-McGee J.H."/>
            <person name="Field E.K."/>
            <person name="Bateson M."/>
            <person name="Rooney C."/>
            <person name="Stepanauskas R."/>
            <person name="Young M.J."/>
        </authorList>
    </citation>
    <scope>NUCLEOTIDE SEQUENCE [LARGE SCALE GENOMIC DNA]</scope>
    <source>
        <strain evidence="7">SCGC AC-742_N10</strain>
    </source>
</reference>
<dbReference type="InterPro" id="IPR027303">
    <property type="entry name" value="Gln_synth_gly_rich_site"/>
</dbReference>
<evidence type="ECO:0000313" key="8">
    <source>
        <dbReference type="Proteomes" id="UP000245638"/>
    </source>
</evidence>
<dbReference type="SUPFAM" id="SSF55931">
    <property type="entry name" value="Glutamine synthetase/guanido kinase"/>
    <property type="match status" value="1"/>
</dbReference>
<comment type="caution">
    <text evidence="7">The sequence shown here is derived from an EMBL/GenBank/DDBJ whole genome shotgun (WGS) entry which is preliminary data.</text>
</comment>
<dbReference type="Pfam" id="PF00120">
    <property type="entry name" value="Gln-synt_C"/>
    <property type="match status" value="1"/>
</dbReference>
<proteinExistence type="inferred from homology"/>
<evidence type="ECO:0000256" key="3">
    <source>
        <dbReference type="ARBA" id="ARBA00022842"/>
    </source>
</evidence>
<dbReference type="SUPFAM" id="SSF54368">
    <property type="entry name" value="Glutamine synthetase, N-terminal domain"/>
    <property type="match status" value="1"/>
</dbReference>
<evidence type="ECO:0000259" key="6">
    <source>
        <dbReference type="PROSITE" id="PS51987"/>
    </source>
</evidence>
<evidence type="ECO:0000256" key="2">
    <source>
        <dbReference type="ARBA" id="ARBA00022598"/>
    </source>
</evidence>
<dbReference type="InterPro" id="IPR008146">
    <property type="entry name" value="Gln_synth_cat_dom"/>
</dbReference>
<dbReference type="Proteomes" id="UP000245638">
    <property type="component" value="Unassembled WGS sequence"/>
</dbReference>
<protein>
    <submittedName>
        <fullName evidence="7">Glutamate--ammonia ligase</fullName>
    </submittedName>
</protein>
<dbReference type="Gene3D" id="3.10.20.70">
    <property type="entry name" value="Glutamine synthetase, N-terminal domain"/>
    <property type="match status" value="1"/>
</dbReference>
<dbReference type="SMART" id="SM01230">
    <property type="entry name" value="Gln-synt_C"/>
    <property type="match status" value="1"/>
</dbReference>
<dbReference type="PANTHER" id="PTHR43785:SF12">
    <property type="entry name" value="TYPE-1 GLUTAMINE SYNTHETASE 2"/>
    <property type="match status" value="1"/>
</dbReference>
<dbReference type="GO" id="GO:0006542">
    <property type="term" value="P:glutamine biosynthetic process"/>
    <property type="evidence" value="ECO:0007669"/>
    <property type="project" value="InterPro"/>
</dbReference>
<evidence type="ECO:0000256" key="4">
    <source>
        <dbReference type="PROSITE-ProRule" id="PRU01331"/>
    </source>
</evidence>
<dbReference type="PANTHER" id="PTHR43785">
    <property type="entry name" value="GAMMA-GLUTAMYLPUTRESCINE SYNTHETASE"/>
    <property type="match status" value="1"/>
</dbReference>
<sequence length="416" mass="47856">MNEVFKNLKFIRVDYVDYGGIIRSKAIEPSDLEDVIKLGISVPAAMMNFTTLNTLSVTRMEGYEDVMLFPDQGSLTIYDDQAIMIGDFYTKEGKPWEYDPRQELRKVLNKTDYQFKTSFEIEFYLLKDGKSIGDSSCYELKGYYDVMKLLAEIKGVLKSNGIDVIKSIKECGPSQYEFNLLPKNPLRTADEFIIFKEVSKFVSRKYGFEANFMPKPFPEVAGSGLHLNFSIWKEGKNITLEEEGMNFLAGVLHHAKALTLISAPTINSYKRLNAFKRKIRVPGTWVPTKIIYGYNNRSSIIRIPQARSKDEERFEFRLPDPSVNPYLLLVAFIIAGLDGISRQMRPPNPVNEDVFFDDKFDSVPLTFEGALREFESSRLRELLGKVGDQFLSVKKQELEDSLLDVTDWEWKVYRDI</sequence>
<evidence type="ECO:0000256" key="1">
    <source>
        <dbReference type="ARBA" id="ARBA00001946"/>
    </source>
</evidence>
<keyword evidence="2 7" id="KW-0436">Ligase</keyword>
<gene>
    <name evidence="7" type="ORF">DDW13_05075</name>
</gene>
<accession>A0A2T9X5I4</accession>
<dbReference type="PROSITE" id="PS51987">
    <property type="entry name" value="GS_CATALYTIC"/>
    <property type="match status" value="1"/>
</dbReference>
<dbReference type="AlphaFoldDB" id="A0A2T9X5I4"/>
<comment type="cofactor">
    <cofactor evidence="1">
        <name>Mg(2+)</name>
        <dbReference type="ChEBI" id="CHEBI:18420"/>
    </cofactor>
</comment>
<evidence type="ECO:0000256" key="5">
    <source>
        <dbReference type="RuleBase" id="RU000384"/>
    </source>
</evidence>
<feature type="domain" description="GS catalytic" evidence="6">
    <location>
        <begin position="100"/>
        <end position="416"/>
    </location>
</feature>
<evidence type="ECO:0000313" key="7">
    <source>
        <dbReference type="EMBL" id="PVU75340.1"/>
    </source>
</evidence>
<dbReference type="InterPro" id="IPR036651">
    <property type="entry name" value="Gln_synt_N_sf"/>
</dbReference>
<name>A0A2T9X5I4_9CREN</name>
<dbReference type="EMBL" id="QEFD01000147">
    <property type="protein sequence ID" value="PVU75340.1"/>
    <property type="molecule type" value="Genomic_DNA"/>
</dbReference>
<organism evidence="7 8">
    <name type="scientific">Acidianus hospitalis</name>
    <dbReference type="NCBI Taxonomy" id="563177"/>
    <lineage>
        <taxon>Archaea</taxon>
        <taxon>Thermoproteota</taxon>
        <taxon>Thermoprotei</taxon>
        <taxon>Sulfolobales</taxon>
        <taxon>Sulfolobaceae</taxon>
        <taxon>Acidianus</taxon>
    </lineage>
</organism>
<keyword evidence="3" id="KW-0460">Magnesium</keyword>